<dbReference type="InterPro" id="IPR004147">
    <property type="entry name" value="ABC1_dom"/>
</dbReference>
<keyword evidence="4" id="KW-0808">Transferase</keyword>
<dbReference type="PANTHER" id="PTHR10566:SF113">
    <property type="entry name" value="PROTEIN ACTIVITY OF BC1 COMPLEX KINASE 7, CHLOROPLASTIC"/>
    <property type="match status" value="1"/>
</dbReference>
<dbReference type="Gene3D" id="1.10.510.10">
    <property type="entry name" value="Transferase(Phosphotransferase) domain 1"/>
    <property type="match status" value="1"/>
</dbReference>
<dbReference type="PROSITE" id="PS50011">
    <property type="entry name" value="PROTEIN_KINASE_DOM"/>
    <property type="match status" value="1"/>
</dbReference>
<dbReference type="SUPFAM" id="SSF56112">
    <property type="entry name" value="Protein kinase-like (PK-like)"/>
    <property type="match status" value="1"/>
</dbReference>
<evidence type="ECO:0000313" key="5">
    <source>
        <dbReference type="Proteomes" id="UP000606624"/>
    </source>
</evidence>
<feature type="transmembrane region" description="Helical" evidence="2">
    <location>
        <begin position="525"/>
        <end position="552"/>
    </location>
</feature>
<evidence type="ECO:0000259" key="3">
    <source>
        <dbReference type="PROSITE" id="PS50011"/>
    </source>
</evidence>
<name>A0A811T593_9EURY</name>
<comment type="similarity">
    <text evidence="1">Belongs to the protein kinase superfamily. ADCK protein kinase family.</text>
</comment>
<proteinExistence type="inferred from homology"/>
<dbReference type="CDD" id="cd05121">
    <property type="entry name" value="ABC1_ADCK3-like"/>
    <property type="match status" value="1"/>
</dbReference>
<keyword evidence="4" id="KW-0418">Kinase</keyword>
<protein>
    <submittedName>
        <fullName evidence="4">Protein kinase UbiB</fullName>
        <ecNumber evidence="4">2.7.-.-</ecNumber>
    </submittedName>
</protein>
<dbReference type="AlphaFoldDB" id="A0A811T593"/>
<feature type="transmembrane region" description="Helical" evidence="2">
    <location>
        <begin position="501"/>
        <end position="519"/>
    </location>
</feature>
<evidence type="ECO:0000256" key="1">
    <source>
        <dbReference type="ARBA" id="ARBA00009670"/>
    </source>
</evidence>
<evidence type="ECO:0000313" key="4">
    <source>
        <dbReference type="EMBL" id="CAD6490398.1"/>
    </source>
</evidence>
<organism evidence="4 5">
    <name type="scientific">Candidatus Argoarchaeum ethanivorans</name>
    <dbReference type="NCBI Taxonomy" id="2608793"/>
    <lineage>
        <taxon>Archaea</taxon>
        <taxon>Methanobacteriati</taxon>
        <taxon>Methanobacteriota</taxon>
        <taxon>Stenosarchaea group</taxon>
        <taxon>Methanomicrobia</taxon>
        <taxon>Methanosarcinales</taxon>
        <taxon>Methanosarcinales incertae sedis</taxon>
        <taxon>GOM Arc I cluster</taxon>
        <taxon>Candidatus Argoarchaeum</taxon>
    </lineage>
</organism>
<reference evidence="4" key="1">
    <citation type="submission" date="2020-10" db="EMBL/GenBank/DDBJ databases">
        <authorList>
            <person name="Hahn C.J."/>
            <person name="Laso-Perez R."/>
            <person name="Vulcano F."/>
            <person name="Vaziourakis K.-M."/>
            <person name="Stokke R."/>
            <person name="Steen I.H."/>
            <person name="Teske A."/>
            <person name="Boetius A."/>
            <person name="Liebeke M."/>
            <person name="Amann R."/>
            <person name="Knittel K."/>
        </authorList>
    </citation>
    <scope>NUCLEOTIDE SEQUENCE</scope>
    <source>
        <strain evidence="4">Gfbio:e3339647-f889-4370-9287-4fb5cb688e4c:AG392E03_GoMArc1</strain>
    </source>
</reference>
<accession>A0A811T593</accession>
<feature type="domain" description="Protein kinase" evidence="3">
    <location>
        <begin position="127"/>
        <end position="463"/>
    </location>
</feature>
<dbReference type="PANTHER" id="PTHR10566">
    <property type="entry name" value="CHAPERONE-ACTIVITY OF BC1 COMPLEX CABC1 -RELATED"/>
    <property type="match status" value="1"/>
</dbReference>
<dbReference type="InterPro" id="IPR000719">
    <property type="entry name" value="Prot_kinase_dom"/>
</dbReference>
<dbReference type="EC" id="2.7.-.-" evidence="4"/>
<keyword evidence="2" id="KW-1133">Transmembrane helix</keyword>
<dbReference type="Pfam" id="PF03109">
    <property type="entry name" value="ABC1"/>
    <property type="match status" value="1"/>
</dbReference>
<dbReference type="Proteomes" id="UP000606624">
    <property type="component" value="Unassembled WGS sequence"/>
</dbReference>
<comment type="caution">
    <text evidence="4">The sequence shown here is derived from an EMBL/GenBank/DDBJ whole genome shotgun (WGS) entry which is preliminary data.</text>
</comment>
<gene>
    <name evidence="4" type="primary">ubiB</name>
    <name evidence="4" type="ORF">KFBDDELM_00282</name>
</gene>
<dbReference type="EMBL" id="CAJHIN010000025">
    <property type="protein sequence ID" value="CAD6490398.1"/>
    <property type="molecule type" value="Genomic_DNA"/>
</dbReference>
<dbReference type="InterPro" id="IPR011009">
    <property type="entry name" value="Kinase-like_dom_sf"/>
</dbReference>
<dbReference type="GO" id="GO:0005524">
    <property type="term" value="F:ATP binding"/>
    <property type="evidence" value="ECO:0007669"/>
    <property type="project" value="InterPro"/>
</dbReference>
<dbReference type="InterPro" id="IPR050154">
    <property type="entry name" value="UbiB_kinase"/>
</dbReference>
<keyword evidence="2" id="KW-0812">Transmembrane</keyword>
<sequence>MVWRIDKQYKHAQRYREITEILIKNGLGYLLDRFNLRPYQKLKRAIHRKKPVLPTDEAERLRKALEELGPTFIKFGQMLSTRYDIIPSSYITELSKLQDEVPSFDYQIAIREIQQELQTPPEQIYKHIEEKPLAAASIGQVHRATLATGEEVIIKIKRPDIENIINTDLEILSSLAHFAEKYMPEIRRYNPVGFIEEFSRTLRNECDYIKEARTAETFKKDFEDRQEIIIPTIYRKYTTRSILTMEYIKGTKITETAILRKNNINLKQVAEKLSNAYFKQIFEKQYYHADPHPGNILVTGDGNIAFLDFGIAGRLDRETLNNISSLLIALIQHNINKYIEILIEMEFLDEDRINTSLRFEILDLIDTYYETSIKHIDTTELLKDLISLLTRYNGRIPANIMLLSKTLSLLEEIGRKLDPDYNFAELAEPYIKRLIKQKTQPGTIAKNTIETLAQTVGTLHKTPARIDKILKRIERGTLKIEFEDRGIREVTTELGTSANRLALSIIISALIIGSSMFIQKDMQPQIYGVTLIGMVGFLIAGALAFGLAINILQSGKI</sequence>
<evidence type="ECO:0000256" key="2">
    <source>
        <dbReference type="SAM" id="Phobius"/>
    </source>
</evidence>
<keyword evidence="2" id="KW-0472">Membrane</keyword>
<dbReference type="GO" id="GO:0004672">
    <property type="term" value="F:protein kinase activity"/>
    <property type="evidence" value="ECO:0007669"/>
    <property type="project" value="InterPro"/>
</dbReference>